<evidence type="ECO:0000313" key="3">
    <source>
        <dbReference type="Proteomes" id="UP000326396"/>
    </source>
</evidence>
<evidence type="ECO:0000259" key="1">
    <source>
        <dbReference type="Pfam" id="PF13966"/>
    </source>
</evidence>
<comment type="caution">
    <text evidence="2">The sequence shown here is derived from an EMBL/GenBank/DDBJ whole genome shotgun (WGS) entry which is preliminary data.</text>
</comment>
<name>A0A5N6MJN5_9ASTR</name>
<gene>
    <name evidence="2" type="ORF">E3N88_29531</name>
</gene>
<dbReference type="Pfam" id="PF13966">
    <property type="entry name" value="zf-RVT"/>
    <property type="match status" value="1"/>
</dbReference>
<dbReference type="AlphaFoldDB" id="A0A5N6MJN5"/>
<organism evidence="2 3">
    <name type="scientific">Mikania micrantha</name>
    <name type="common">bitter vine</name>
    <dbReference type="NCBI Taxonomy" id="192012"/>
    <lineage>
        <taxon>Eukaryota</taxon>
        <taxon>Viridiplantae</taxon>
        <taxon>Streptophyta</taxon>
        <taxon>Embryophyta</taxon>
        <taxon>Tracheophyta</taxon>
        <taxon>Spermatophyta</taxon>
        <taxon>Magnoliopsida</taxon>
        <taxon>eudicotyledons</taxon>
        <taxon>Gunneridae</taxon>
        <taxon>Pentapetalae</taxon>
        <taxon>asterids</taxon>
        <taxon>campanulids</taxon>
        <taxon>Asterales</taxon>
        <taxon>Asteraceae</taxon>
        <taxon>Asteroideae</taxon>
        <taxon>Heliantheae alliance</taxon>
        <taxon>Eupatorieae</taxon>
        <taxon>Mikania</taxon>
    </lineage>
</organism>
<keyword evidence="3" id="KW-1185">Reference proteome</keyword>
<dbReference type="EMBL" id="SZYD01000015">
    <property type="protein sequence ID" value="KAD3640308.1"/>
    <property type="molecule type" value="Genomic_DNA"/>
</dbReference>
<feature type="domain" description="Reverse transcriptase zinc-binding" evidence="1">
    <location>
        <begin position="61"/>
        <end position="129"/>
    </location>
</feature>
<dbReference type="PANTHER" id="PTHR33116">
    <property type="entry name" value="REVERSE TRANSCRIPTASE ZINC-BINDING DOMAIN-CONTAINING PROTEIN-RELATED-RELATED"/>
    <property type="match status" value="1"/>
</dbReference>
<reference evidence="2 3" key="1">
    <citation type="submission" date="2019-05" db="EMBL/GenBank/DDBJ databases">
        <title>Mikania micrantha, genome provides insights into the molecular mechanism of rapid growth.</title>
        <authorList>
            <person name="Liu B."/>
        </authorList>
    </citation>
    <scope>NUCLEOTIDE SEQUENCE [LARGE SCALE GENOMIC DNA]</scope>
    <source>
        <strain evidence="2">NLD-2019</strain>
        <tissue evidence="2">Leaf</tissue>
    </source>
</reference>
<dbReference type="Proteomes" id="UP000326396">
    <property type="component" value="Linkage Group LG5"/>
</dbReference>
<dbReference type="InterPro" id="IPR026960">
    <property type="entry name" value="RVT-Znf"/>
</dbReference>
<proteinExistence type="predicted"/>
<protein>
    <recommendedName>
        <fullName evidence="1">Reverse transcriptase zinc-binding domain-containing protein</fullName>
    </recommendedName>
</protein>
<dbReference type="OrthoDB" id="1937542at2759"/>
<accession>A0A5N6MJN5</accession>
<dbReference type="PANTHER" id="PTHR33116:SF79">
    <property type="entry name" value="REVERSE TRANSCRIPTASE DOMAIN, ZINC FINGER, CCHC-TYPE-RELATED"/>
    <property type="match status" value="1"/>
</dbReference>
<sequence length="229" mass="26792">MEGKILCDEFPRIFKIAKVQKATVVINHKEDVWGRLNYSGEAFAVKEVRKEIVEAYSSAYVGIKTYMWNNLVPIKANVLVWRAKMGRISTADALQVWRIQINAACKLCGFDLESANHLLVTCMIAKAIWWQIWVWIKVPIPQQLLSVEAVFEYIDTMKIEKGKKKLLNVIGHMVCWSIWIARNDMVFNKKNISWQKIIEDIKETSFLWIKSRSKSSTLEWEEWYSGRIF</sequence>
<evidence type="ECO:0000313" key="2">
    <source>
        <dbReference type="EMBL" id="KAD3640308.1"/>
    </source>
</evidence>